<reference evidence="3" key="1">
    <citation type="journal article" date="2012" name="J. Bacteriol.">
        <title>Genome sequence of the haloalkaliphilic methanotrophic bacterium Methylomicrobium alcaliphilum 20Z.</title>
        <authorList>
            <person name="Vuilleumier S."/>
            <person name="Khmelenina V.N."/>
            <person name="Bringel F."/>
            <person name="Reshetnikov A.S."/>
            <person name="Lajus A."/>
            <person name="Mangenot S."/>
            <person name="Rouy Z."/>
            <person name="Op den Camp H.J."/>
            <person name="Jetten M.S."/>
            <person name="Dispirito A.A."/>
            <person name="Dunfield P."/>
            <person name="Klotz M.G."/>
            <person name="Semrau J.D."/>
            <person name="Stein L.Y."/>
            <person name="Barbe V."/>
            <person name="Medigue C."/>
            <person name="Trotsenko Y.A."/>
            <person name="Kalyuzhnaya M.G."/>
        </authorList>
    </citation>
    <scope>NUCLEOTIDE SEQUENCE [LARGE SCALE GENOMIC DNA]</scope>
    <source>
        <strain evidence="3">DSM 19304 / NCIMB 14124 / VKM B-2133 / 20Z</strain>
    </source>
</reference>
<name>G4SYW1_META2</name>
<dbReference type="Gene3D" id="3.40.720.10">
    <property type="entry name" value="Alkaline Phosphatase, subunit A"/>
    <property type="match status" value="1"/>
</dbReference>
<dbReference type="STRING" id="1091494.MEALZ_2736"/>
<evidence type="ECO:0000313" key="2">
    <source>
        <dbReference type="EMBL" id="CCE24408.1"/>
    </source>
</evidence>
<dbReference type="HOGENOM" id="CLU_2601950_0_0_6"/>
<proteinExistence type="predicted"/>
<dbReference type="InterPro" id="IPR017850">
    <property type="entry name" value="Alkaline_phosphatase_core_sf"/>
</dbReference>
<feature type="domain" description="Sulfatase N-terminal" evidence="1">
    <location>
        <begin position="8"/>
        <end position="65"/>
    </location>
</feature>
<evidence type="ECO:0000259" key="1">
    <source>
        <dbReference type="Pfam" id="PF00884"/>
    </source>
</evidence>
<evidence type="ECO:0000313" key="3">
    <source>
        <dbReference type="Proteomes" id="UP000008315"/>
    </source>
</evidence>
<keyword evidence="3" id="KW-1185">Reference proteome</keyword>
<dbReference type="AlphaFoldDB" id="G4SYW1"/>
<accession>G4SYW1</accession>
<dbReference type="Pfam" id="PF00884">
    <property type="entry name" value="Sulfatase"/>
    <property type="match status" value="1"/>
</dbReference>
<dbReference type="SUPFAM" id="SSF53649">
    <property type="entry name" value="Alkaline phosphatase-like"/>
    <property type="match status" value="1"/>
</dbReference>
<dbReference type="KEGG" id="mah:MEALZ_2736"/>
<dbReference type="EMBL" id="FO082060">
    <property type="protein sequence ID" value="CCE24408.1"/>
    <property type="molecule type" value="Genomic_DNA"/>
</dbReference>
<sequence length="79" mass="8852">MPIGRAGVVEDLKRHNVYDQTTLVILGDHGESLFEDEFIGHGHAINDAQTHMPHIFAERSSAKRAHDGYHSRMGKFKVA</sequence>
<dbReference type="Proteomes" id="UP000008315">
    <property type="component" value="Chromosome"/>
</dbReference>
<dbReference type="RefSeq" id="WP_014149174.1">
    <property type="nucleotide sequence ID" value="NC_016112.1"/>
</dbReference>
<protein>
    <recommendedName>
        <fullName evidence="1">Sulfatase N-terminal domain-containing protein</fullName>
    </recommendedName>
</protein>
<organism evidence="2 3">
    <name type="scientific">Methylotuvimicrobium alcaliphilum (strain DSM 19304 / NCIMB 14124 / VKM B-2133 / 20Z)</name>
    <name type="common">Methylomicrobium alcaliphilum</name>
    <dbReference type="NCBI Taxonomy" id="1091494"/>
    <lineage>
        <taxon>Bacteria</taxon>
        <taxon>Pseudomonadati</taxon>
        <taxon>Pseudomonadota</taxon>
        <taxon>Gammaproteobacteria</taxon>
        <taxon>Methylococcales</taxon>
        <taxon>Methylococcaceae</taxon>
        <taxon>Methylotuvimicrobium</taxon>
    </lineage>
</organism>
<gene>
    <name evidence="2" type="ordered locus">MEALZ_2736</name>
</gene>
<dbReference type="InterPro" id="IPR000917">
    <property type="entry name" value="Sulfatase_N"/>
</dbReference>